<accession>A0A2L0V0A0</accession>
<dbReference type="OrthoDB" id="27871at10239"/>
<protein>
    <submittedName>
        <fullName evidence="1">Homing endonuclease</fullName>
    </submittedName>
</protein>
<keyword evidence="1" id="KW-0540">Nuclease</keyword>
<organism evidence="1 2">
    <name type="scientific">Agrobacterium phage Atu_ph07</name>
    <dbReference type="NCBI Taxonomy" id="2024264"/>
    <lineage>
        <taxon>Viruses</taxon>
        <taxon>Duplodnaviria</taxon>
        <taxon>Heunggongvirae</taxon>
        <taxon>Uroviricota</taxon>
        <taxon>Caudoviricetes</taxon>
        <taxon>Polybotosvirus</taxon>
        <taxon>Polybotosvirus Atuph07</taxon>
    </lineage>
</organism>
<keyword evidence="1" id="KW-0378">Hydrolase</keyword>
<dbReference type="RefSeq" id="YP_009612130.1">
    <property type="nucleotide sequence ID" value="NC_042013.1"/>
</dbReference>
<keyword evidence="2" id="KW-1185">Reference proteome</keyword>
<sequence length="202" mass="23060">MTKKLTPAECGKLGAIATKKYIDQQNEQKLLAYDLSPTLCKNCSIKLEYAKRHNKFCGSSCSASYNNVLKTKKVSKQCKHCNSSIKSKAIYCSLKCQHAYEWSVKKENFINGLFEEYGHKVIKKLIIDIKGYKCDGCNITEWKNAPIVLELEHKDGISSNNHIDNVCLLCPNCHSQTPTYKGRNKGNGRHIRRERYRDGKSY</sequence>
<evidence type="ECO:0000313" key="1">
    <source>
        <dbReference type="EMBL" id="AUZ95224.1"/>
    </source>
</evidence>
<dbReference type="EMBL" id="MF403008">
    <property type="protein sequence ID" value="AUZ95224.1"/>
    <property type="molecule type" value="Genomic_DNA"/>
</dbReference>
<dbReference type="KEGG" id="vg:40088468"/>
<name>A0A2L0V0A0_9CAUD</name>
<dbReference type="GeneID" id="40088468"/>
<dbReference type="Proteomes" id="UP000223025">
    <property type="component" value="Segment"/>
</dbReference>
<evidence type="ECO:0000313" key="2">
    <source>
        <dbReference type="Proteomes" id="UP000223025"/>
    </source>
</evidence>
<reference evidence="1 2" key="1">
    <citation type="submission" date="2017-06" db="EMBL/GenBank/DDBJ databases">
        <authorList>
            <person name="Kim H.J."/>
            <person name="Triplett B.A."/>
        </authorList>
    </citation>
    <scope>NUCLEOTIDE SEQUENCE [LARGE SCALE GENOMIC DNA]</scope>
</reference>
<proteinExistence type="predicted"/>
<dbReference type="GO" id="GO:0004519">
    <property type="term" value="F:endonuclease activity"/>
    <property type="evidence" value="ECO:0007669"/>
    <property type="project" value="UniProtKB-KW"/>
</dbReference>
<keyword evidence="1" id="KW-0255">Endonuclease</keyword>